<name>A0A8F0FAY6_COSCS</name>
<sequence>MTNLNFVPKNVPSDFNVSSRISSEINESDKSLFNTNFNINDISSEKVDRWSINDGSEGPDKLDNLIERAKEPKVKQEKYAGQNINATEKLNKIQVYCIVKPIKVEKKEFLVAVPVNNFDDLSNSSYGKAISARAGTFLMRTDADLNKKGFIEGRPGNRPFILEHALEVQAPYGSLPELPLEALLLAKKYGINGNLEVPDLTIEEQEEDESKLITETIVDDSGKERMLYYFLSEYEYDYAFLDNTIFTNVEPYLTTPRNEISFNRTFKDILENNIKTIKLHDIWNKEKKELRLSEIEDLVYKNTDELLSKNIIPVFSNLEEAQDLLIIVLEELLEPFKTIRFIENSSNQKDYSLTNIDYFDDSFTLQNKYAFPETRMDKIQLWLTKYRLIKSRTQLKPQYELNYQRFLFPRIPEELHEFLEPDERSETAYLSESDTVLLDIASNIKIVSMGLGDFLSFWNNSETKNGEILFIPSSKSFKKRSLPLLSKKPRDRFYEYQQKFRGEGKQKREDYSYSYEIKSDTK</sequence>
<proteinExistence type="predicted"/>
<evidence type="ECO:0000313" key="2">
    <source>
        <dbReference type="EMBL" id="QWK43824.1"/>
    </source>
</evidence>
<reference evidence="2" key="1">
    <citation type="journal article" date="2021" name="Genome Biol. Evol.">
        <title>Genomic rearrangements and sequence evolution across brown algal organelles.</title>
        <authorList>
            <person name="Starko S."/>
            <person name="Bringloe T.T."/>
            <person name="Gomez M.S."/>
            <person name="Darby H."/>
            <person name="Graham S.W."/>
            <person name="Martone P.T."/>
        </authorList>
    </citation>
    <scope>NUCLEOTIDE SEQUENCE</scope>
</reference>
<dbReference type="EMBL" id="MZ156042">
    <property type="protein sequence ID" value="QWK43824.1"/>
    <property type="molecule type" value="Genomic_DNA"/>
</dbReference>
<protein>
    <submittedName>
        <fullName evidence="2">Uncharacterized protein</fullName>
    </submittedName>
</protein>
<keyword evidence="2" id="KW-0934">Plastid</keyword>
<feature type="region of interest" description="Disordered" evidence="1">
    <location>
        <begin position="501"/>
        <end position="522"/>
    </location>
</feature>
<gene>
    <name evidence="2" type="primary">cp74</name>
</gene>
<evidence type="ECO:0000256" key="1">
    <source>
        <dbReference type="SAM" id="MobiDB-lite"/>
    </source>
</evidence>
<accession>A0A8F0FAY6</accession>
<dbReference type="AlphaFoldDB" id="A0A8F0FAY6"/>
<organism evidence="2">
    <name type="scientific">Costaria costata</name>
    <name type="common">Five-ribbed kelp</name>
    <name type="synonym">Laminaria costata</name>
    <dbReference type="NCBI Taxonomy" id="2872"/>
    <lineage>
        <taxon>Eukaryota</taxon>
        <taxon>Sar</taxon>
        <taxon>Stramenopiles</taxon>
        <taxon>Ochrophyta</taxon>
        <taxon>PX clade</taxon>
        <taxon>Phaeophyceae</taxon>
        <taxon>Laminariales</taxon>
        <taxon>Costaria</taxon>
    </lineage>
</organism>
<geneLocation type="plastid" evidence="2"/>